<dbReference type="PANTHER" id="PTHR22600">
    <property type="entry name" value="BETA-HEXOSAMINIDASE"/>
    <property type="match status" value="1"/>
</dbReference>
<dbReference type="EMBL" id="SDPN01000031">
    <property type="protein sequence ID" value="RXZ68197.1"/>
    <property type="molecule type" value="Genomic_DNA"/>
</dbReference>
<organism evidence="10 11">
    <name type="scientific">Agromyces albus</name>
    <dbReference type="NCBI Taxonomy" id="205332"/>
    <lineage>
        <taxon>Bacteria</taxon>
        <taxon>Bacillati</taxon>
        <taxon>Actinomycetota</taxon>
        <taxon>Actinomycetes</taxon>
        <taxon>Micrococcales</taxon>
        <taxon>Microbacteriaceae</taxon>
        <taxon>Agromyces</taxon>
    </lineage>
</organism>
<keyword evidence="5" id="KW-0326">Glycosidase</keyword>
<protein>
    <recommendedName>
        <fullName evidence="3">beta-N-acetylhexosaminidase</fullName>
        <ecNumber evidence="3">3.2.1.52</ecNumber>
    </recommendedName>
</protein>
<dbReference type="SUPFAM" id="SSF51445">
    <property type="entry name" value="(Trans)glycosidases"/>
    <property type="match status" value="1"/>
</dbReference>
<dbReference type="Pfam" id="PF02838">
    <property type="entry name" value="Glyco_hydro_20b"/>
    <property type="match status" value="1"/>
</dbReference>
<dbReference type="GO" id="GO:0016020">
    <property type="term" value="C:membrane"/>
    <property type="evidence" value="ECO:0007669"/>
    <property type="project" value="TreeGrafter"/>
</dbReference>
<dbReference type="PANTHER" id="PTHR22600:SF57">
    <property type="entry name" value="BETA-N-ACETYLHEXOSAMINIDASE"/>
    <property type="match status" value="1"/>
</dbReference>
<dbReference type="AlphaFoldDB" id="A0A4Q2KTU7"/>
<feature type="active site" description="Proton donor" evidence="6">
    <location>
        <position position="337"/>
    </location>
</feature>
<proteinExistence type="inferred from homology"/>
<dbReference type="GO" id="GO:0004563">
    <property type="term" value="F:beta-N-acetylhexosaminidase activity"/>
    <property type="evidence" value="ECO:0007669"/>
    <property type="project" value="UniProtKB-EC"/>
</dbReference>
<keyword evidence="7" id="KW-0732">Signal</keyword>
<dbReference type="CDD" id="cd06568">
    <property type="entry name" value="GH20_SpHex_like"/>
    <property type="match status" value="1"/>
</dbReference>
<evidence type="ECO:0000256" key="6">
    <source>
        <dbReference type="PIRSR" id="PIRSR625705-1"/>
    </source>
</evidence>
<evidence type="ECO:0000256" key="1">
    <source>
        <dbReference type="ARBA" id="ARBA00001231"/>
    </source>
</evidence>
<dbReference type="InterPro" id="IPR029018">
    <property type="entry name" value="Hex-like_dom2"/>
</dbReference>
<dbReference type="PRINTS" id="PR00738">
    <property type="entry name" value="GLHYDRLASE20"/>
</dbReference>
<evidence type="ECO:0000256" key="4">
    <source>
        <dbReference type="ARBA" id="ARBA00022801"/>
    </source>
</evidence>
<feature type="domain" description="Beta-hexosaminidase bacterial type N-terminal" evidence="9">
    <location>
        <begin position="34"/>
        <end position="171"/>
    </location>
</feature>
<evidence type="ECO:0000256" key="2">
    <source>
        <dbReference type="ARBA" id="ARBA00006285"/>
    </source>
</evidence>
<dbReference type="Gene3D" id="3.20.20.80">
    <property type="entry name" value="Glycosidases"/>
    <property type="match status" value="1"/>
</dbReference>
<comment type="catalytic activity">
    <reaction evidence="1">
        <text>Hydrolysis of terminal non-reducing N-acetyl-D-hexosamine residues in N-acetyl-beta-D-hexosaminides.</text>
        <dbReference type="EC" id="3.2.1.52"/>
    </reaction>
</comment>
<evidence type="ECO:0000256" key="7">
    <source>
        <dbReference type="SAM" id="SignalP"/>
    </source>
</evidence>
<evidence type="ECO:0000256" key="3">
    <source>
        <dbReference type="ARBA" id="ARBA00012663"/>
    </source>
</evidence>
<sequence length="536" mass="57656">MKRRTAWVLAALLMASATAWAGAALIAPPPAPAIAIVPQPVEVIGVRGDAFQLDREARIVIDGDPREAGAVARLLADLLRPASGFELPIVRGEAEPGDIALVLAAGEAPDGHVAEGYRLRADESGVRISAATAAGLSNGMQSLRQLLPAAVERGLLLSSPLEVVAVEITDYPRFAYRSAMLDVARHFFSVAEVERFIDEIAMLKINTLHLHLANDHGWRIEIEGWPLLTDVGGLYEVDGGPGGFYTQEEFAGIIDYAAERNVTIVPEANMPGHVHAALTAYPELTCNGVAPQPHTPAAGGGSTLCPTSVDAERLAEDVIRQLAALTPGPYLHLGGDEVFGYTEEEYTYFMELTSGVAEDEGKTVVGWQEVGASDALPIGTIGQYWGSTVPEELDVALMESFLDQGGAIVMSPSDVAYLDQVYPDRPADSRLGLSWAGPTDVAEAYSWDPARIFEGVGDDQVLGIEAPLWTETITSIDDIEFMAFPRLGSLAEVGWSPAPASGEHRDFDEFSPRLVTFLERFEELDVNFHRSSDLPW</sequence>
<dbReference type="InterPro" id="IPR017853">
    <property type="entry name" value="GH"/>
</dbReference>
<dbReference type="EC" id="3.2.1.52" evidence="3"/>
<evidence type="ECO:0000313" key="11">
    <source>
        <dbReference type="Proteomes" id="UP000293865"/>
    </source>
</evidence>
<feature type="domain" description="Glycoside hydrolase family 20 catalytic" evidence="8">
    <location>
        <begin position="174"/>
        <end position="339"/>
    </location>
</feature>
<evidence type="ECO:0000259" key="9">
    <source>
        <dbReference type="Pfam" id="PF02838"/>
    </source>
</evidence>
<dbReference type="RefSeq" id="WP_129521611.1">
    <property type="nucleotide sequence ID" value="NZ_SDPN01000031.1"/>
</dbReference>
<dbReference type="GO" id="GO:0005975">
    <property type="term" value="P:carbohydrate metabolic process"/>
    <property type="evidence" value="ECO:0007669"/>
    <property type="project" value="InterPro"/>
</dbReference>
<gene>
    <name evidence="10" type="ORF">ESP51_14530</name>
</gene>
<feature type="domain" description="Glycoside hydrolase family 20 catalytic" evidence="8">
    <location>
        <begin position="345"/>
        <end position="497"/>
    </location>
</feature>
<dbReference type="InterPro" id="IPR025705">
    <property type="entry name" value="Beta_hexosaminidase_sua/sub"/>
</dbReference>
<evidence type="ECO:0000259" key="8">
    <source>
        <dbReference type="Pfam" id="PF00728"/>
    </source>
</evidence>
<keyword evidence="11" id="KW-1185">Reference proteome</keyword>
<name>A0A4Q2KTU7_9MICO</name>
<keyword evidence="4" id="KW-0378">Hydrolase</keyword>
<evidence type="ECO:0000313" key="10">
    <source>
        <dbReference type="EMBL" id="RXZ68197.1"/>
    </source>
</evidence>
<dbReference type="Pfam" id="PF00728">
    <property type="entry name" value="Glyco_hydro_20"/>
    <property type="match status" value="2"/>
</dbReference>
<comment type="caution">
    <text evidence="10">The sequence shown here is derived from an EMBL/GenBank/DDBJ whole genome shotgun (WGS) entry which is preliminary data.</text>
</comment>
<dbReference type="InterPro" id="IPR015883">
    <property type="entry name" value="Glyco_hydro_20_cat"/>
</dbReference>
<dbReference type="SUPFAM" id="SSF55545">
    <property type="entry name" value="beta-N-acetylhexosaminidase-like domain"/>
    <property type="match status" value="1"/>
</dbReference>
<evidence type="ECO:0000256" key="5">
    <source>
        <dbReference type="ARBA" id="ARBA00023295"/>
    </source>
</evidence>
<dbReference type="Gene3D" id="3.30.379.10">
    <property type="entry name" value="Chitobiase/beta-hexosaminidase domain 2-like"/>
    <property type="match status" value="1"/>
</dbReference>
<reference evidence="10 11" key="1">
    <citation type="submission" date="2019-01" db="EMBL/GenBank/DDBJ databases">
        <title>Agromyces.</title>
        <authorList>
            <person name="Li J."/>
        </authorList>
    </citation>
    <scope>NUCLEOTIDE SEQUENCE [LARGE SCALE GENOMIC DNA]</scope>
    <source>
        <strain evidence="10 11">DSM 15934</strain>
    </source>
</reference>
<feature type="chain" id="PRO_5039136585" description="beta-N-acetylhexosaminidase" evidence="7">
    <location>
        <begin position="22"/>
        <end position="536"/>
    </location>
</feature>
<dbReference type="OrthoDB" id="9763537at2"/>
<dbReference type="Proteomes" id="UP000293865">
    <property type="component" value="Unassembled WGS sequence"/>
</dbReference>
<dbReference type="InterPro" id="IPR015882">
    <property type="entry name" value="HEX_bac_N"/>
</dbReference>
<feature type="signal peptide" evidence="7">
    <location>
        <begin position="1"/>
        <end position="21"/>
    </location>
</feature>
<dbReference type="GO" id="GO:0030203">
    <property type="term" value="P:glycosaminoglycan metabolic process"/>
    <property type="evidence" value="ECO:0007669"/>
    <property type="project" value="TreeGrafter"/>
</dbReference>
<comment type="similarity">
    <text evidence="2">Belongs to the glycosyl hydrolase 20 family.</text>
</comment>
<accession>A0A4Q2KTU7</accession>